<sequence length="133" mass="14996">MIESFRLNRVQYIPKALEPGVLYVAAEFDIAAHLCACGCGTKVTTPLGPTEWQVNDTGHGPTVVPSIGNWQLPCRSHYVITGGKTLWAGQWSEAQIKAGRSAEQRRRAIHYAARAHDRKWWVRLGKWLRGIFR</sequence>
<dbReference type="InterPro" id="IPR045384">
    <property type="entry name" value="DUF6527"/>
</dbReference>
<dbReference type="Proteomes" id="UP000092691">
    <property type="component" value="Plasmid unnamed3"/>
</dbReference>
<dbReference type="AlphaFoldDB" id="A0A1B1CMK3"/>
<evidence type="ECO:0000313" key="2">
    <source>
        <dbReference type="Proteomes" id="UP000092691"/>
    </source>
</evidence>
<dbReference type="OrthoDB" id="3788717at2"/>
<keyword evidence="1" id="KW-0614">Plasmid</keyword>
<geneLocation type="plasmid" evidence="1 2">
    <name>unnamed3</name>
</geneLocation>
<accession>A0A1B1CMK3</accession>
<dbReference type="Pfam" id="PF20137">
    <property type="entry name" value="BubE"/>
    <property type="match status" value="1"/>
</dbReference>
<dbReference type="RefSeq" id="WP_065284265.1">
    <property type="nucleotide sequence ID" value="NZ_CP016290.1"/>
</dbReference>
<gene>
    <name evidence="1" type="ORF">BA011_34190</name>
</gene>
<name>A0A1B1CMK3_RHILE</name>
<reference evidence="1 2" key="1">
    <citation type="submission" date="2016-06" db="EMBL/GenBank/DDBJ databases">
        <title>Microsymbionts genomes from the relict species Vavilovia formosa.</title>
        <authorList>
            <person name="Chirak E."/>
            <person name="Kimeklis A."/>
            <person name="Andronov E."/>
        </authorList>
    </citation>
    <scope>NUCLEOTIDE SEQUENCE [LARGE SCALE GENOMIC DNA]</scope>
    <source>
        <strain evidence="1 2">Vaf10</strain>
        <plasmid evidence="2">Plasmid unnamed3</plasmid>
    </source>
</reference>
<protein>
    <submittedName>
        <fullName evidence="1">Uncharacterized protein</fullName>
    </submittedName>
</protein>
<dbReference type="EMBL" id="CP016290">
    <property type="protein sequence ID" value="ANP90951.1"/>
    <property type="molecule type" value="Genomic_DNA"/>
</dbReference>
<evidence type="ECO:0000313" key="1">
    <source>
        <dbReference type="EMBL" id="ANP90951.1"/>
    </source>
</evidence>
<proteinExistence type="predicted"/>
<organism evidence="1 2">
    <name type="scientific">Rhizobium leguminosarum</name>
    <dbReference type="NCBI Taxonomy" id="384"/>
    <lineage>
        <taxon>Bacteria</taxon>
        <taxon>Pseudomonadati</taxon>
        <taxon>Pseudomonadota</taxon>
        <taxon>Alphaproteobacteria</taxon>
        <taxon>Hyphomicrobiales</taxon>
        <taxon>Rhizobiaceae</taxon>
        <taxon>Rhizobium/Agrobacterium group</taxon>
        <taxon>Rhizobium</taxon>
    </lineage>
</organism>